<dbReference type="SUPFAM" id="SSF57701">
    <property type="entry name" value="Zn2/Cys6 DNA-binding domain"/>
    <property type="match status" value="1"/>
</dbReference>
<dbReference type="Gene3D" id="4.10.240.10">
    <property type="entry name" value="Zn(2)-C6 fungal-type DNA-binding domain"/>
    <property type="match status" value="1"/>
</dbReference>
<evidence type="ECO:0000256" key="4">
    <source>
        <dbReference type="ARBA" id="ARBA00023163"/>
    </source>
</evidence>
<dbReference type="InterPro" id="IPR001138">
    <property type="entry name" value="Zn2Cys6_DnaBD"/>
</dbReference>
<evidence type="ECO:0000259" key="6">
    <source>
        <dbReference type="PROSITE" id="PS50048"/>
    </source>
</evidence>
<dbReference type="CDD" id="cd00067">
    <property type="entry name" value="GAL4"/>
    <property type="match status" value="1"/>
</dbReference>
<comment type="subcellular location">
    <subcellularLocation>
        <location evidence="1">Nucleus</location>
    </subcellularLocation>
</comment>
<dbReference type="Proteomes" id="UP001610446">
    <property type="component" value="Unassembled WGS sequence"/>
</dbReference>
<dbReference type="PANTHER" id="PTHR31001:SF76">
    <property type="entry name" value="ZN(2)-C6 FUNGAL-TYPE DOMAIN-CONTAINING PROTEIN"/>
    <property type="match status" value="1"/>
</dbReference>
<evidence type="ECO:0000313" key="7">
    <source>
        <dbReference type="EMBL" id="KAL2834798.1"/>
    </source>
</evidence>
<keyword evidence="2" id="KW-0805">Transcription regulation</keyword>
<keyword evidence="5" id="KW-0539">Nucleus</keyword>
<evidence type="ECO:0000313" key="8">
    <source>
        <dbReference type="Proteomes" id="UP001610446"/>
    </source>
</evidence>
<proteinExistence type="predicted"/>
<dbReference type="EMBL" id="JBFXLU010000212">
    <property type="protein sequence ID" value="KAL2834798.1"/>
    <property type="molecule type" value="Genomic_DNA"/>
</dbReference>
<reference evidence="7 8" key="1">
    <citation type="submission" date="2024-07" db="EMBL/GenBank/DDBJ databases">
        <title>Section-level genome sequencing and comparative genomics of Aspergillus sections Usti and Cavernicolus.</title>
        <authorList>
            <consortium name="Lawrence Berkeley National Laboratory"/>
            <person name="Nybo J.L."/>
            <person name="Vesth T.C."/>
            <person name="Theobald S."/>
            <person name="Frisvad J.C."/>
            <person name="Larsen T.O."/>
            <person name="Kjaerboelling I."/>
            <person name="Rothschild-Mancinelli K."/>
            <person name="Lyhne E.K."/>
            <person name="Kogle M.E."/>
            <person name="Barry K."/>
            <person name="Clum A."/>
            <person name="Na H."/>
            <person name="Ledsgaard L."/>
            <person name="Lin J."/>
            <person name="Lipzen A."/>
            <person name="Kuo A."/>
            <person name="Riley R."/>
            <person name="Mondo S."/>
            <person name="Labutti K."/>
            <person name="Haridas S."/>
            <person name="Pangalinan J."/>
            <person name="Salamov A.A."/>
            <person name="Simmons B.A."/>
            <person name="Magnuson J.K."/>
            <person name="Chen J."/>
            <person name="Drula E."/>
            <person name="Henrissat B."/>
            <person name="Wiebenga A."/>
            <person name="Lubbers R.J."/>
            <person name="Gomes A.C."/>
            <person name="Makela M.R."/>
            <person name="Stajich J."/>
            <person name="Grigoriev I.V."/>
            <person name="Mortensen U.H."/>
            <person name="De Vries R.P."/>
            <person name="Baker S.E."/>
            <person name="Andersen M.R."/>
        </authorList>
    </citation>
    <scope>NUCLEOTIDE SEQUENCE [LARGE SCALE GENOMIC DNA]</scope>
    <source>
        <strain evidence="7 8">CBS 123904</strain>
    </source>
</reference>
<dbReference type="PANTHER" id="PTHR31001">
    <property type="entry name" value="UNCHARACTERIZED TRANSCRIPTIONAL REGULATORY PROTEIN"/>
    <property type="match status" value="1"/>
</dbReference>
<evidence type="ECO:0000256" key="3">
    <source>
        <dbReference type="ARBA" id="ARBA00023125"/>
    </source>
</evidence>
<dbReference type="SMART" id="SM00066">
    <property type="entry name" value="GAL4"/>
    <property type="match status" value="1"/>
</dbReference>
<dbReference type="CDD" id="cd12148">
    <property type="entry name" value="fungal_TF_MHR"/>
    <property type="match status" value="1"/>
</dbReference>
<organism evidence="7 8">
    <name type="scientific">Aspergillus pseudoustus</name>
    <dbReference type="NCBI Taxonomy" id="1810923"/>
    <lineage>
        <taxon>Eukaryota</taxon>
        <taxon>Fungi</taxon>
        <taxon>Dikarya</taxon>
        <taxon>Ascomycota</taxon>
        <taxon>Pezizomycotina</taxon>
        <taxon>Eurotiomycetes</taxon>
        <taxon>Eurotiomycetidae</taxon>
        <taxon>Eurotiales</taxon>
        <taxon>Aspergillaceae</taxon>
        <taxon>Aspergillus</taxon>
        <taxon>Aspergillus subgen. Nidulantes</taxon>
    </lineage>
</organism>
<dbReference type="PROSITE" id="PS50048">
    <property type="entry name" value="ZN2_CY6_FUNGAL_2"/>
    <property type="match status" value="1"/>
</dbReference>
<accession>A0ABR4J426</accession>
<dbReference type="PROSITE" id="PS00463">
    <property type="entry name" value="ZN2_CY6_FUNGAL_1"/>
    <property type="match status" value="1"/>
</dbReference>
<evidence type="ECO:0000256" key="1">
    <source>
        <dbReference type="ARBA" id="ARBA00004123"/>
    </source>
</evidence>
<dbReference type="Pfam" id="PF00172">
    <property type="entry name" value="Zn_clus"/>
    <property type="match status" value="1"/>
</dbReference>
<comment type="caution">
    <text evidence="7">The sequence shown here is derived from an EMBL/GenBank/DDBJ whole genome shotgun (WGS) entry which is preliminary data.</text>
</comment>
<keyword evidence="8" id="KW-1185">Reference proteome</keyword>
<name>A0ABR4J426_9EURO</name>
<evidence type="ECO:0000256" key="5">
    <source>
        <dbReference type="ARBA" id="ARBA00023242"/>
    </source>
</evidence>
<dbReference type="InterPro" id="IPR050613">
    <property type="entry name" value="Sec_Metabolite_Reg"/>
</dbReference>
<evidence type="ECO:0000256" key="2">
    <source>
        <dbReference type="ARBA" id="ARBA00023015"/>
    </source>
</evidence>
<gene>
    <name evidence="7" type="ORF">BJY01DRAFT_238977</name>
</gene>
<keyword evidence="4" id="KW-0804">Transcription</keyword>
<protein>
    <recommendedName>
        <fullName evidence="6">Zn(2)-C6 fungal-type domain-containing protein</fullName>
    </recommendedName>
</protein>
<feature type="domain" description="Zn(2)-C6 fungal-type" evidence="6">
    <location>
        <begin position="21"/>
        <end position="50"/>
    </location>
</feature>
<dbReference type="InterPro" id="IPR036864">
    <property type="entry name" value="Zn2-C6_fun-type_DNA-bd_sf"/>
</dbReference>
<sequence length="692" mass="79030">MEPGASGKQTGVRVSQRRPQACRECTKQKRKCDKRIPCSRCRRLNIECSVEVVQLRRNGVHVPEIQFLKSILTDLESASMDNKMHSIAERVRGRIRLLHPGESIIESEASITVMDHDKKGLQDCIPAKSSPSSDHTPSNNVQSSLLTEIEHLAWGRNSAGCYPHRRCVCPYRKDDRRMLSLNEPLQIRTLSLGSTYPAITRMDAEKLVRFHICHMAWHHNCMHGPTFLEQCESFWERGIYEHPLWLALYYSVLSCTVNSIQNSRKARELVDINLHTVPPAHQFFSTMMQILYSSHFLGNVSIYSIQAIIISTEVAHNLGFSQLNANLFSAAVRIAECLGLHKIEDHAINIAQTKDEWEERVEREVGKRIWCQMLVQDHFAIPFTDSYSISPMHFLTSRPMNANDYDLVDRPADNPTISTYVCVLVRLAELMPSLLDGLGLMKRRNSLREQYDHILKVDQRMRSIVRDMPSFLLRQDKAKETQIPWLGIARRSLAISAAEKIIMIHRPFLFRSFHDPVFKYTRRTCVAAAMTILREHETIVGEEDLFIWTHTAFAITGAVILCFEMNALSEQDRTLAQQYREAIVAARTRLGIRKHDALAQRGVALIDAIFMADSGSSRTDNGFVNFNHVLSNFSILSMSVEKLNPPEHSIHRAWGDNLGCGIDVDNESQPVWDQEGDGDFNDWFNGIFHTLQ</sequence>
<keyword evidence="3" id="KW-0238">DNA-binding</keyword>